<gene>
    <name evidence="2" type="ORF">TREES_T100012796</name>
</gene>
<dbReference type="Proteomes" id="UP000011518">
    <property type="component" value="Unassembled WGS sequence"/>
</dbReference>
<evidence type="ECO:0000313" key="3">
    <source>
        <dbReference type="Proteomes" id="UP000011518"/>
    </source>
</evidence>
<dbReference type="InParanoid" id="L9LCG1"/>
<organism evidence="2 3">
    <name type="scientific">Tupaia chinensis</name>
    <name type="common">Chinese tree shrew</name>
    <name type="synonym">Tupaia belangeri chinensis</name>
    <dbReference type="NCBI Taxonomy" id="246437"/>
    <lineage>
        <taxon>Eukaryota</taxon>
        <taxon>Metazoa</taxon>
        <taxon>Chordata</taxon>
        <taxon>Craniata</taxon>
        <taxon>Vertebrata</taxon>
        <taxon>Euteleostomi</taxon>
        <taxon>Mammalia</taxon>
        <taxon>Eutheria</taxon>
        <taxon>Euarchontoglires</taxon>
        <taxon>Scandentia</taxon>
        <taxon>Tupaiidae</taxon>
        <taxon>Tupaia</taxon>
    </lineage>
</organism>
<protein>
    <submittedName>
        <fullName evidence="2">Uncharacterized protein</fullName>
    </submittedName>
</protein>
<sequence length="107" mass="11484">MTKFEANLLSTDCASDTENIKTKKTGRGTNQTQTHTQRFLPRSSATPCRHRDWPLSNGKTDSSTGAFLAASPAAQPTQPPGWAGHSSRSAVAYNDMAPRLAQKTPAP</sequence>
<reference evidence="3" key="2">
    <citation type="journal article" date="2013" name="Nat. Commun.">
        <title>Genome of the Chinese tree shrew.</title>
        <authorList>
            <person name="Fan Y."/>
            <person name="Huang Z.Y."/>
            <person name="Cao C.C."/>
            <person name="Chen C.S."/>
            <person name="Chen Y.X."/>
            <person name="Fan D.D."/>
            <person name="He J."/>
            <person name="Hou H.L."/>
            <person name="Hu L."/>
            <person name="Hu X.T."/>
            <person name="Jiang X.T."/>
            <person name="Lai R."/>
            <person name="Lang Y.S."/>
            <person name="Liang B."/>
            <person name="Liao S.G."/>
            <person name="Mu D."/>
            <person name="Ma Y.Y."/>
            <person name="Niu Y.Y."/>
            <person name="Sun X.Q."/>
            <person name="Xia J.Q."/>
            <person name="Xiao J."/>
            <person name="Xiong Z.Q."/>
            <person name="Xu L."/>
            <person name="Yang L."/>
            <person name="Zhang Y."/>
            <person name="Zhao W."/>
            <person name="Zhao X.D."/>
            <person name="Zheng Y.T."/>
            <person name="Zhou J.M."/>
            <person name="Zhu Y.B."/>
            <person name="Zhang G.J."/>
            <person name="Wang J."/>
            <person name="Yao Y.G."/>
        </authorList>
    </citation>
    <scope>NUCLEOTIDE SEQUENCE [LARGE SCALE GENOMIC DNA]</scope>
</reference>
<accession>L9LCG1</accession>
<dbReference type="EMBL" id="KB320401">
    <property type="protein sequence ID" value="ELW72583.1"/>
    <property type="molecule type" value="Genomic_DNA"/>
</dbReference>
<reference evidence="3" key="1">
    <citation type="submission" date="2012-07" db="EMBL/GenBank/DDBJ databases">
        <title>Genome of the Chinese tree shrew, a rising model animal genetically related to primates.</title>
        <authorList>
            <person name="Zhang G."/>
            <person name="Fan Y."/>
            <person name="Yao Y."/>
            <person name="Huang Z."/>
        </authorList>
    </citation>
    <scope>NUCLEOTIDE SEQUENCE [LARGE SCALE GENOMIC DNA]</scope>
</reference>
<name>L9LCG1_TUPCH</name>
<feature type="region of interest" description="Disordered" evidence="1">
    <location>
        <begin position="19"/>
        <end position="107"/>
    </location>
</feature>
<dbReference type="AlphaFoldDB" id="L9LCG1"/>
<evidence type="ECO:0000256" key="1">
    <source>
        <dbReference type="SAM" id="MobiDB-lite"/>
    </source>
</evidence>
<feature type="compositionally biased region" description="Polar residues" evidence="1">
    <location>
        <begin position="27"/>
        <end position="37"/>
    </location>
</feature>
<evidence type="ECO:0000313" key="2">
    <source>
        <dbReference type="EMBL" id="ELW72583.1"/>
    </source>
</evidence>
<proteinExistence type="predicted"/>
<keyword evidence="3" id="KW-1185">Reference proteome</keyword>